<dbReference type="Proteomes" id="UP000567179">
    <property type="component" value="Unassembled WGS sequence"/>
</dbReference>
<dbReference type="EMBL" id="JAACJJ010000006">
    <property type="protein sequence ID" value="KAF5328055.1"/>
    <property type="molecule type" value="Genomic_DNA"/>
</dbReference>
<gene>
    <name evidence="1" type="ORF">D9619_013651</name>
</gene>
<evidence type="ECO:0000313" key="1">
    <source>
        <dbReference type="EMBL" id="KAF5328055.1"/>
    </source>
</evidence>
<name>A0A8H5BR41_9AGAR</name>
<keyword evidence="2" id="KW-1185">Reference proteome</keyword>
<reference evidence="1 2" key="1">
    <citation type="journal article" date="2020" name="ISME J.">
        <title>Uncovering the hidden diversity of litter-decomposition mechanisms in mushroom-forming fungi.</title>
        <authorList>
            <person name="Floudas D."/>
            <person name="Bentzer J."/>
            <person name="Ahren D."/>
            <person name="Johansson T."/>
            <person name="Persson P."/>
            <person name="Tunlid A."/>
        </authorList>
    </citation>
    <scope>NUCLEOTIDE SEQUENCE [LARGE SCALE GENOMIC DNA]</scope>
    <source>
        <strain evidence="1 2">CBS 101986</strain>
    </source>
</reference>
<protein>
    <submittedName>
        <fullName evidence="1">Uncharacterized protein</fullName>
    </submittedName>
</protein>
<proteinExistence type="predicted"/>
<dbReference type="OrthoDB" id="5967843at2759"/>
<dbReference type="AlphaFoldDB" id="A0A8H5BR41"/>
<comment type="caution">
    <text evidence="1">The sequence shown here is derived from an EMBL/GenBank/DDBJ whole genome shotgun (WGS) entry which is preliminary data.</text>
</comment>
<accession>A0A8H5BR41</accession>
<evidence type="ECO:0000313" key="2">
    <source>
        <dbReference type="Proteomes" id="UP000567179"/>
    </source>
</evidence>
<organism evidence="1 2">
    <name type="scientific">Psilocybe cf. subviscida</name>
    <dbReference type="NCBI Taxonomy" id="2480587"/>
    <lineage>
        <taxon>Eukaryota</taxon>
        <taxon>Fungi</taxon>
        <taxon>Dikarya</taxon>
        <taxon>Basidiomycota</taxon>
        <taxon>Agaricomycotina</taxon>
        <taxon>Agaricomycetes</taxon>
        <taxon>Agaricomycetidae</taxon>
        <taxon>Agaricales</taxon>
        <taxon>Agaricineae</taxon>
        <taxon>Strophariaceae</taxon>
        <taxon>Psilocybe</taxon>
    </lineage>
</organism>
<sequence>MMSMLNNASIHNITDSTFVVNTKDTSTEAFERLKDAATPSAFHSFVGRPQPARCYPNTRVDVLGALERWAMRLETEQINGPDSLTPPAVGKDGQVDTSMVDLVQTAGDDERPWSHKPLKLPNVPIHLAQRRRWRWEVL</sequence>